<feature type="transmembrane region" description="Helical" evidence="1">
    <location>
        <begin position="39"/>
        <end position="56"/>
    </location>
</feature>
<dbReference type="KEGG" id="mind:mvi_21880"/>
<keyword evidence="1" id="KW-1133">Transmembrane helix</keyword>
<keyword evidence="1" id="KW-0812">Transmembrane</keyword>
<reference evidence="2" key="1">
    <citation type="submission" date="2020-11" db="EMBL/GenBank/DDBJ databases">
        <title>Complete genome sequence of a novel pathogenic Methylobacterium strain isolated from rice in Vietnam.</title>
        <authorList>
            <person name="Lai K."/>
            <person name="Okazaki S."/>
            <person name="Higashi K."/>
            <person name="Mori H."/>
            <person name="Toyoda A."/>
            <person name="Kurokawa K."/>
        </authorList>
    </citation>
    <scope>NUCLEOTIDE SEQUENCE</scope>
    <source>
        <strain evidence="2">VL1</strain>
    </source>
</reference>
<sequence length="57" mass="6099">MTVTLAAWCLPLAASLILFAWALLTPASGTWDFAPVFRLAGAVVGSLVAWLVWALLR</sequence>
<dbReference type="EMBL" id="AP024145">
    <property type="protein sequence ID" value="BCM83727.1"/>
    <property type="molecule type" value="Genomic_DNA"/>
</dbReference>
<evidence type="ECO:0000256" key="1">
    <source>
        <dbReference type="SAM" id="Phobius"/>
    </source>
</evidence>
<organism evidence="2 3">
    <name type="scientific">Methylobacterium indicum</name>
    <dbReference type="NCBI Taxonomy" id="1775910"/>
    <lineage>
        <taxon>Bacteria</taxon>
        <taxon>Pseudomonadati</taxon>
        <taxon>Pseudomonadota</taxon>
        <taxon>Alphaproteobacteria</taxon>
        <taxon>Hyphomicrobiales</taxon>
        <taxon>Methylobacteriaceae</taxon>
        <taxon>Methylobacterium</taxon>
    </lineage>
</organism>
<protein>
    <submittedName>
        <fullName evidence="2">Uncharacterized protein</fullName>
    </submittedName>
</protein>
<name>A0A8H8WT27_9HYPH</name>
<dbReference type="RefSeq" id="WP_207182764.1">
    <property type="nucleotide sequence ID" value="NZ_AP024145.1"/>
</dbReference>
<keyword evidence="1" id="KW-0472">Membrane</keyword>
<dbReference type="AlphaFoldDB" id="A0A8H8WT27"/>
<proteinExistence type="predicted"/>
<accession>A0A8H8WT27</accession>
<gene>
    <name evidence="2" type="ORF">mvi_21880</name>
</gene>
<evidence type="ECO:0000313" key="2">
    <source>
        <dbReference type="EMBL" id="BCM83727.1"/>
    </source>
</evidence>
<dbReference type="Proteomes" id="UP000663508">
    <property type="component" value="Chromosome"/>
</dbReference>
<evidence type="ECO:0000313" key="3">
    <source>
        <dbReference type="Proteomes" id="UP000663508"/>
    </source>
</evidence>